<keyword evidence="2" id="KW-1185">Reference proteome</keyword>
<evidence type="ECO:0000313" key="2">
    <source>
        <dbReference type="Proteomes" id="UP000198403"/>
    </source>
</evidence>
<evidence type="ECO:0000313" key="1">
    <source>
        <dbReference type="EMBL" id="SNR59345.1"/>
    </source>
</evidence>
<reference evidence="1 2" key="1">
    <citation type="submission" date="2017-06" db="EMBL/GenBank/DDBJ databases">
        <authorList>
            <person name="Kim H.J."/>
            <person name="Triplett B.A."/>
        </authorList>
    </citation>
    <scope>NUCLEOTIDE SEQUENCE [LARGE SCALE GENOMIC DNA]</scope>
    <source>
        <strain evidence="1 2">DSM 44272</strain>
    </source>
</reference>
<protein>
    <submittedName>
        <fullName evidence="1">Uncharacterized protein</fullName>
    </submittedName>
</protein>
<dbReference type="OrthoDB" id="5493436at2"/>
<gene>
    <name evidence="1" type="ORF">SAMN06272737_11479</name>
</gene>
<name>A0A238XK19_9ACTN</name>
<dbReference type="EMBL" id="FZNO01000014">
    <property type="protein sequence ID" value="SNR59345.1"/>
    <property type="molecule type" value="Genomic_DNA"/>
</dbReference>
<dbReference type="Proteomes" id="UP000198403">
    <property type="component" value="Unassembled WGS sequence"/>
</dbReference>
<accession>A0A238XK19</accession>
<organism evidence="1 2">
    <name type="scientific">Blastococcus mobilis</name>
    <dbReference type="NCBI Taxonomy" id="1938746"/>
    <lineage>
        <taxon>Bacteria</taxon>
        <taxon>Bacillati</taxon>
        <taxon>Actinomycetota</taxon>
        <taxon>Actinomycetes</taxon>
        <taxon>Geodermatophilales</taxon>
        <taxon>Geodermatophilaceae</taxon>
        <taxon>Blastococcus</taxon>
    </lineage>
</organism>
<proteinExistence type="predicted"/>
<sequence>MRRTRPGIVSPRALRSSAVGAVTLLVLIGCGGPVELHATIEQVLDAGPGRGSSAYRAPGVLVSHELGGAVLAHLTGVEDPPVPDGARDLEVLDAEGREVRVLTEDVDQGTAQGWGLYAVREGAGAPPHLVVEVPHPRADLWTEDVGAELFASLDAAALLVAGAHRTAGGNAADVAHQPTSAFATVDRAVVGPGTVVLQVHGFDESRHPGSAQVVLSSAESMPGTLVQELDDALEDAGFETCVYDGEQCHALAGMTNVEAAHARSVGATFIHLELAEDLRRSGPVRQRLVDVLAHVLVD</sequence>
<dbReference type="AlphaFoldDB" id="A0A238XK19"/>
<dbReference type="PROSITE" id="PS51257">
    <property type="entry name" value="PROKAR_LIPOPROTEIN"/>
    <property type="match status" value="1"/>
</dbReference>
<dbReference type="RefSeq" id="WP_141137495.1">
    <property type="nucleotide sequence ID" value="NZ_FZNO01000014.1"/>
</dbReference>